<dbReference type="Gene3D" id="3.90.1100.10">
    <property type="match status" value="1"/>
</dbReference>
<keyword evidence="2 7" id="KW-0240">DNA-directed RNA polymerase</keyword>
<dbReference type="Proteomes" id="UP000008801">
    <property type="component" value="Chromosome"/>
</dbReference>
<evidence type="ECO:0000256" key="1">
    <source>
        <dbReference type="ARBA" id="ARBA00012418"/>
    </source>
</evidence>
<keyword evidence="5" id="KW-0804">Transcription</keyword>
<dbReference type="GO" id="GO:0006351">
    <property type="term" value="P:DNA-templated transcription"/>
    <property type="evidence" value="ECO:0007669"/>
    <property type="project" value="InterPro"/>
</dbReference>
<dbReference type="GO" id="GO:0000428">
    <property type="term" value="C:DNA-directed RNA polymerase complex"/>
    <property type="evidence" value="ECO:0007669"/>
    <property type="project" value="UniProtKB-KW"/>
</dbReference>
<proteinExistence type="predicted"/>
<name>D4JFG8_9FIRM</name>
<evidence type="ECO:0000313" key="7">
    <source>
        <dbReference type="EMBL" id="CBK88940.1"/>
    </source>
</evidence>
<reference evidence="7 8" key="1">
    <citation type="submission" date="2010-03" db="EMBL/GenBank/DDBJ databases">
        <title>The genome sequence of Eubacterium cylindroides T2-87.</title>
        <authorList>
            <consortium name="metaHIT consortium -- http://www.metahit.eu/"/>
            <person name="Pajon A."/>
            <person name="Turner K."/>
            <person name="Parkhill J."/>
            <person name="Duncan S."/>
            <person name="Flint H."/>
        </authorList>
    </citation>
    <scope>NUCLEOTIDE SEQUENCE [LARGE SCALE GENOMIC DNA]</scope>
    <source>
        <strain evidence="7 8">T2-87</strain>
    </source>
</reference>
<dbReference type="EC" id="2.7.7.6" evidence="1"/>
<evidence type="ECO:0000256" key="2">
    <source>
        <dbReference type="ARBA" id="ARBA00022478"/>
    </source>
</evidence>
<dbReference type="GO" id="GO:0003677">
    <property type="term" value="F:DNA binding"/>
    <property type="evidence" value="ECO:0007669"/>
    <property type="project" value="InterPro"/>
</dbReference>
<gene>
    <name evidence="7" type="ORF">EC1_16140</name>
</gene>
<dbReference type="GO" id="GO:0003899">
    <property type="term" value="F:DNA-directed RNA polymerase activity"/>
    <property type="evidence" value="ECO:0007669"/>
    <property type="project" value="UniProtKB-EC"/>
</dbReference>
<evidence type="ECO:0000259" key="6">
    <source>
        <dbReference type="Pfam" id="PF04563"/>
    </source>
</evidence>
<evidence type="ECO:0000256" key="4">
    <source>
        <dbReference type="ARBA" id="ARBA00022695"/>
    </source>
</evidence>
<accession>D4JFG8</accession>
<reference evidence="7 8" key="2">
    <citation type="submission" date="2010-03" db="EMBL/GenBank/DDBJ databases">
        <authorList>
            <person name="Pajon A."/>
        </authorList>
    </citation>
    <scope>NUCLEOTIDE SEQUENCE [LARGE SCALE GENOMIC DNA]</scope>
    <source>
        <strain evidence="7 8">T2-87</strain>
    </source>
</reference>
<dbReference type="AlphaFoldDB" id="D4JFG8"/>
<dbReference type="SUPFAM" id="SSF64484">
    <property type="entry name" value="beta and beta-prime subunits of DNA dependent RNA-polymerase"/>
    <property type="match status" value="1"/>
</dbReference>
<dbReference type="STRING" id="717960.EC1_16140"/>
<evidence type="ECO:0000256" key="3">
    <source>
        <dbReference type="ARBA" id="ARBA00022679"/>
    </source>
</evidence>
<dbReference type="EMBL" id="FP929041">
    <property type="protein sequence ID" value="CBK88940.1"/>
    <property type="molecule type" value="Genomic_DNA"/>
</dbReference>
<evidence type="ECO:0000313" key="8">
    <source>
        <dbReference type="Proteomes" id="UP000008801"/>
    </source>
</evidence>
<organism evidence="7 8">
    <name type="scientific">Faecalitalea cylindroides T2-87</name>
    <dbReference type="NCBI Taxonomy" id="717960"/>
    <lineage>
        <taxon>Bacteria</taxon>
        <taxon>Bacillati</taxon>
        <taxon>Bacillota</taxon>
        <taxon>Erysipelotrichia</taxon>
        <taxon>Erysipelotrichales</taxon>
        <taxon>Erysipelotrichaceae</taxon>
        <taxon>Faecalitalea</taxon>
    </lineage>
</organism>
<dbReference type="KEGG" id="euc:EC1_16140"/>
<dbReference type="PATRIC" id="fig|717960.3.peg.1107"/>
<protein>
    <recommendedName>
        <fullName evidence="1">DNA-directed RNA polymerase</fullName>
        <ecNumber evidence="1">2.7.7.6</ecNumber>
    </recommendedName>
</protein>
<dbReference type="Pfam" id="PF04563">
    <property type="entry name" value="RNA_pol_Rpb2_1"/>
    <property type="match status" value="1"/>
</dbReference>
<keyword evidence="4" id="KW-0548">Nucleotidyltransferase</keyword>
<dbReference type="HOGENOM" id="CLU_062237_1_1_9"/>
<dbReference type="InterPro" id="IPR007644">
    <property type="entry name" value="RNA_pol_bsu_protrusion"/>
</dbReference>
<evidence type="ECO:0000256" key="5">
    <source>
        <dbReference type="ARBA" id="ARBA00023163"/>
    </source>
</evidence>
<feature type="domain" description="RNA polymerase beta subunit protrusion" evidence="6">
    <location>
        <begin position="32"/>
        <end position="147"/>
    </location>
</feature>
<keyword evidence="3" id="KW-0808">Transferase</keyword>
<sequence length="155" mass="18008">MDSNKAYRIVSCGKKSTRRDYSKVSGKLELPNLVEIQTDSFKWFTRQGIQEVFEEIYPIENYGKNIKLNFIRYHFDEPKYNAEQSMYRECNYAAPLYAEMELEITDPETGELVTKNEEVYLGDFPLMTETGTFIINGAERVIVSQIVRSPGALFF</sequence>